<dbReference type="Gene3D" id="1.10.443.10">
    <property type="entry name" value="Intergrase catalytic core"/>
    <property type="match status" value="1"/>
</dbReference>
<dbReference type="RefSeq" id="WP_008415146.1">
    <property type="nucleotide sequence ID" value="NC_014297.1"/>
</dbReference>
<dbReference type="GO" id="GO:0006310">
    <property type="term" value="P:DNA recombination"/>
    <property type="evidence" value="ECO:0007669"/>
    <property type="project" value="UniProtKB-KW"/>
</dbReference>
<dbReference type="InterPro" id="IPR010998">
    <property type="entry name" value="Integrase_recombinase_N"/>
</dbReference>
<protein>
    <submittedName>
        <fullName evidence="7">Integrase/recombinase</fullName>
    </submittedName>
</protein>
<accession>D8JAX0</accession>
<keyword evidence="10" id="KW-1185">Reference proteome</keyword>
<dbReference type="OrthoDB" id="142231at2157"/>
<dbReference type="Pfam" id="PF02899">
    <property type="entry name" value="Phage_int_SAM_1"/>
    <property type="match status" value="1"/>
</dbReference>
<feature type="domain" description="Tyr recombinase" evidence="5">
    <location>
        <begin position="118"/>
        <end position="307"/>
    </location>
</feature>
<evidence type="ECO:0000256" key="3">
    <source>
        <dbReference type="ARBA" id="ARBA00023172"/>
    </source>
</evidence>
<dbReference type="PROSITE" id="PS51898">
    <property type="entry name" value="TYR_RECOMBINASE"/>
    <property type="match status" value="1"/>
</dbReference>
<reference evidence="8 10" key="2">
    <citation type="journal article" date="2014" name="PLoS Genet.">
        <title>Phylogenetically driven sequencing of extremely halophilic archaea reveals strategies for static and dynamic osmo-response.</title>
        <authorList>
            <person name="Becker E.A."/>
            <person name="Seitzer P.M."/>
            <person name="Tritt A."/>
            <person name="Larsen D."/>
            <person name="Krusor M."/>
            <person name="Yao A.I."/>
            <person name="Wu D."/>
            <person name="Madern D."/>
            <person name="Eisen J.A."/>
            <person name="Darling A.E."/>
            <person name="Facciotti M.T."/>
        </authorList>
    </citation>
    <scope>NUCLEOTIDE SEQUENCE [LARGE SCALE GENOMIC DNA]</scope>
    <source>
        <strain evidence="8">B3</strain>
        <strain evidence="10">DSM 18796 / CECT 7217 / JCM 14584 / KCTC 4019 / B3</strain>
    </source>
</reference>
<evidence type="ECO:0000256" key="2">
    <source>
        <dbReference type="ARBA" id="ARBA00023125"/>
    </source>
</evidence>
<dbReference type="HOGENOM" id="CLU_027562_9_6_2"/>
<dbReference type="CDD" id="cd00397">
    <property type="entry name" value="DNA_BRE_C"/>
    <property type="match status" value="1"/>
</dbReference>
<evidence type="ECO:0000256" key="4">
    <source>
        <dbReference type="PROSITE-ProRule" id="PRU01248"/>
    </source>
</evidence>
<dbReference type="GO" id="GO:0003677">
    <property type="term" value="F:DNA binding"/>
    <property type="evidence" value="ECO:0007669"/>
    <property type="project" value="UniProtKB-UniRule"/>
</dbReference>
<sequence length="310" mass="36424">MRHQDISDELIERFLDRLMRIKGDDHGTYIQYSMCLKQYDQWLHEQNLSAKEVEPLDIEDFILSLKNDNYSANTIRTRYTAVQSLYSSAKDKFQVIDHHPCDGITLSDLNISSKRDDDTLHYVTEDEKDKMIDALPERHFVSNKLIIEILWQTGMRVSELIDIEVDNVDQRNNRIKIYRKKTSEWDYVHYQNSLNRLLDIWLETERPLRANSEYLFPGQSSDQIGYSVVRSVILDAAQEFNEVAQETQDGNKRMRIRPHSFRHGHAVHALKSGVNVRAVQEQLGHASLERTMQYMRLVEDDVAEAYKKFS</sequence>
<evidence type="ECO:0000313" key="9">
    <source>
        <dbReference type="Proteomes" id="UP000000390"/>
    </source>
</evidence>
<dbReference type="GeneID" id="9419257"/>
<dbReference type="InterPro" id="IPR013762">
    <property type="entry name" value="Integrase-like_cat_sf"/>
</dbReference>
<dbReference type="InterPro" id="IPR044068">
    <property type="entry name" value="CB"/>
</dbReference>
<dbReference type="EMBL" id="AOHV01000015">
    <property type="protein sequence ID" value="ELY39425.1"/>
    <property type="molecule type" value="Genomic_DNA"/>
</dbReference>
<evidence type="ECO:0000256" key="1">
    <source>
        <dbReference type="ARBA" id="ARBA00022908"/>
    </source>
</evidence>
<dbReference type="eggNOG" id="arCOG01241">
    <property type="taxonomic scope" value="Archaea"/>
</dbReference>
<evidence type="ECO:0000313" key="10">
    <source>
        <dbReference type="Proteomes" id="UP000011645"/>
    </source>
</evidence>
<reference evidence="7 9" key="1">
    <citation type="journal article" date="2010" name="J. Bacteriol.">
        <title>Complete genome sequence of Halalkalicoccus jeotgali B3(T), an extremely halophilic archaeon.</title>
        <authorList>
            <person name="Roh S.W."/>
            <person name="Nam Y.D."/>
            <person name="Nam S.H."/>
            <person name="Choi S.H."/>
            <person name="Park H.S."/>
            <person name="Bae J.W."/>
        </authorList>
    </citation>
    <scope>NUCLEOTIDE SEQUENCE [LARGE SCALE GENOMIC DNA]</scope>
    <source>
        <strain evidence="7">B3</strain>
        <strain evidence="9">DSM 18796 / CECT 7217 / JCM 14584 / KCTC 4019 / B3</strain>
    </source>
</reference>
<evidence type="ECO:0000313" key="7">
    <source>
        <dbReference type="EMBL" id="ADJ14842.1"/>
    </source>
</evidence>
<keyword evidence="2 4" id="KW-0238">DNA-binding</keyword>
<organism evidence="7 9">
    <name type="scientific">Halalkalicoccus jeotgali (strain DSM 18796 / CECT 7217 / JCM 14584 / KCTC 4019 / B3)</name>
    <dbReference type="NCBI Taxonomy" id="795797"/>
    <lineage>
        <taxon>Archaea</taxon>
        <taxon>Methanobacteriati</taxon>
        <taxon>Methanobacteriota</taxon>
        <taxon>Stenosarchaea group</taxon>
        <taxon>Halobacteria</taxon>
        <taxon>Halobacteriales</taxon>
        <taxon>Halococcaceae</taxon>
        <taxon>Halalkalicoccus</taxon>
    </lineage>
</organism>
<keyword evidence="1" id="KW-0229">DNA integration</keyword>
<dbReference type="PANTHER" id="PTHR30349:SF41">
    <property type="entry name" value="INTEGRASE_RECOMBINASE PROTEIN MJ0367-RELATED"/>
    <property type="match status" value="1"/>
</dbReference>
<dbReference type="InterPro" id="IPR002104">
    <property type="entry name" value="Integrase_catalytic"/>
</dbReference>
<dbReference type="Gene3D" id="1.10.150.130">
    <property type="match status" value="1"/>
</dbReference>
<dbReference type="InterPro" id="IPR050090">
    <property type="entry name" value="Tyrosine_recombinase_XerCD"/>
</dbReference>
<dbReference type="Proteomes" id="UP000000390">
    <property type="component" value="Chromosome"/>
</dbReference>
<evidence type="ECO:0000259" key="6">
    <source>
        <dbReference type="PROSITE" id="PS51900"/>
    </source>
</evidence>
<dbReference type="InterPro" id="IPR004107">
    <property type="entry name" value="Integrase_SAM-like_N"/>
</dbReference>
<gene>
    <name evidence="7" type="ordered locus">HacjB3_07285</name>
    <name evidence="8" type="ORF">C497_05697</name>
</gene>
<dbReference type="Pfam" id="PF00589">
    <property type="entry name" value="Phage_integrase"/>
    <property type="match status" value="1"/>
</dbReference>
<evidence type="ECO:0000259" key="5">
    <source>
        <dbReference type="PROSITE" id="PS51898"/>
    </source>
</evidence>
<dbReference type="SUPFAM" id="SSF56349">
    <property type="entry name" value="DNA breaking-rejoining enzymes"/>
    <property type="match status" value="1"/>
</dbReference>
<dbReference type="PANTHER" id="PTHR30349">
    <property type="entry name" value="PHAGE INTEGRASE-RELATED"/>
    <property type="match status" value="1"/>
</dbReference>
<name>D8JAX0_HALJB</name>
<dbReference type="GO" id="GO:0015074">
    <property type="term" value="P:DNA integration"/>
    <property type="evidence" value="ECO:0007669"/>
    <property type="project" value="UniProtKB-KW"/>
</dbReference>
<proteinExistence type="predicted"/>
<dbReference type="PROSITE" id="PS51900">
    <property type="entry name" value="CB"/>
    <property type="match status" value="1"/>
</dbReference>
<dbReference type="Proteomes" id="UP000011645">
    <property type="component" value="Unassembled WGS sequence"/>
</dbReference>
<dbReference type="AlphaFoldDB" id="D8JAX0"/>
<dbReference type="InterPro" id="IPR011010">
    <property type="entry name" value="DNA_brk_join_enz"/>
</dbReference>
<dbReference type="KEGG" id="hje:HacjB3_07285"/>
<dbReference type="STRING" id="795797.HacjB3_07285"/>
<keyword evidence="3" id="KW-0233">DNA recombination</keyword>
<dbReference type="EMBL" id="CP002062">
    <property type="protein sequence ID" value="ADJ14842.1"/>
    <property type="molecule type" value="Genomic_DNA"/>
</dbReference>
<evidence type="ECO:0000313" key="8">
    <source>
        <dbReference type="EMBL" id="ELY39425.1"/>
    </source>
</evidence>
<feature type="domain" description="Core-binding (CB)" evidence="6">
    <location>
        <begin position="5"/>
        <end position="90"/>
    </location>
</feature>